<dbReference type="Proteomes" id="UP001620626">
    <property type="component" value="Unassembled WGS sequence"/>
</dbReference>
<comment type="caution">
    <text evidence="2">The sequence shown here is derived from an EMBL/GenBank/DDBJ whole genome shotgun (WGS) entry which is preliminary data.</text>
</comment>
<dbReference type="EMBL" id="JBICBT010000357">
    <property type="protein sequence ID" value="KAL3116548.1"/>
    <property type="molecule type" value="Genomic_DNA"/>
</dbReference>
<sequence>MEPSHCYEKCPCKWGNCVKMADGPTILKEADECCAANHQFKCCESKCIETGPFFPDNCDDGCRKFGVAVYANGTKNVKEDLYDYFECHSKKGDVKALLNQNENYFFFEHANCSRCGWSLCATFILNSNGYKSDFSCKCCDYESLVASQWKIGTSCNYKPENKCEVCKWKLISRYGAVETCCNMTGLKKCFGHRTPEKEKIMPLSKTKECAVLVKSRCECGYGICKPRQGRAASTCCEEHNDLACCIEGTNTTVPTKEDCNDATVAPFKVSLLVLVLFVSKLAMYVLHFAVNDD</sequence>
<evidence type="ECO:0000256" key="1">
    <source>
        <dbReference type="SAM" id="Phobius"/>
    </source>
</evidence>
<keyword evidence="3" id="KW-1185">Reference proteome</keyword>
<reference evidence="2 3" key="1">
    <citation type="submission" date="2024-10" db="EMBL/GenBank/DDBJ databases">
        <authorList>
            <person name="Kim D."/>
        </authorList>
    </citation>
    <scope>NUCLEOTIDE SEQUENCE [LARGE SCALE GENOMIC DNA]</scope>
    <source>
        <strain evidence="2">BH-2024</strain>
    </source>
</reference>
<proteinExistence type="predicted"/>
<evidence type="ECO:0000313" key="2">
    <source>
        <dbReference type="EMBL" id="KAL3116548.1"/>
    </source>
</evidence>
<keyword evidence="1" id="KW-1133">Transmembrane helix</keyword>
<keyword evidence="1" id="KW-0812">Transmembrane</keyword>
<accession>A0ABD2LN57</accession>
<name>A0ABD2LN57_9BILA</name>
<keyword evidence="1" id="KW-0472">Membrane</keyword>
<feature type="transmembrane region" description="Helical" evidence="1">
    <location>
        <begin position="269"/>
        <end position="290"/>
    </location>
</feature>
<evidence type="ECO:0000313" key="3">
    <source>
        <dbReference type="Proteomes" id="UP001620626"/>
    </source>
</evidence>
<gene>
    <name evidence="2" type="ORF">niasHT_009956</name>
</gene>
<organism evidence="2 3">
    <name type="scientific">Heterodera trifolii</name>
    <dbReference type="NCBI Taxonomy" id="157864"/>
    <lineage>
        <taxon>Eukaryota</taxon>
        <taxon>Metazoa</taxon>
        <taxon>Ecdysozoa</taxon>
        <taxon>Nematoda</taxon>
        <taxon>Chromadorea</taxon>
        <taxon>Rhabditida</taxon>
        <taxon>Tylenchina</taxon>
        <taxon>Tylenchomorpha</taxon>
        <taxon>Tylenchoidea</taxon>
        <taxon>Heteroderidae</taxon>
        <taxon>Heteroderinae</taxon>
        <taxon>Heterodera</taxon>
    </lineage>
</organism>
<protein>
    <submittedName>
        <fullName evidence="2">Uncharacterized protein</fullName>
    </submittedName>
</protein>
<dbReference type="AlphaFoldDB" id="A0ABD2LN57"/>